<dbReference type="GO" id="GO:0030134">
    <property type="term" value="C:COPII-coated ER to Golgi transport vesicle"/>
    <property type="evidence" value="ECO:0007669"/>
    <property type="project" value="TreeGrafter"/>
</dbReference>
<dbReference type="Pfam" id="PF03388">
    <property type="entry name" value="Lectin_leg-like"/>
    <property type="match status" value="1"/>
</dbReference>
<feature type="chain" id="PRO_5001529141" description="L-type lectin-like domain-containing protein" evidence="7">
    <location>
        <begin position="23"/>
        <end position="410"/>
    </location>
</feature>
<evidence type="ECO:0000313" key="10">
    <source>
        <dbReference type="Proteomes" id="UP000053237"/>
    </source>
</evidence>
<comment type="subcellular location">
    <subcellularLocation>
        <location evidence="1">Membrane</location>
        <topology evidence="1">Single-pass type I membrane protein</topology>
    </subcellularLocation>
</comment>
<dbReference type="Gene3D" id="2.60.120.200">
    <property type="match status" value="1"/>
</dbReference>
<dbReference type="GO" id="GO:0005793">
    <property type="term" value="C:endoplasmic reticulum-Golgi intermediate compartment"/>
    <property type="evidence" value="ECO:0007669"/>
    <property type="project" value="TreeGrafter"/>
</dbReference>
<evidence type="ECO:0000256" key="1">
    <source>
        <dbReference type="ARBA" id="ARBA00004479"/>
    </source>
</evidence>
<keyword evidence="3 7" id="KW-0732">Signal</keyword>
<proteinExistence type="predicted"/>
<dbReference type="CDD" id="cd07308">
    <property type="entry name" value="lectin_leg-like"/>
    <property type="match status" value="1"/>
</dbReference>
<dbReference type="InParanoid" id="A0A024FXU4"/>
<sequence length="410" mass="46936">MAFVSIAVALQLWMCVHHHVQGELISHLSFDKPFQDISSDKTRRINGNWEVGGSTQVNRHFVRLTPDRQRKDGYIWSKEPIKQHEFSIILTFRISGQSARLFGDALSLWVTTEPKHTHGYNHGFKERYTGFGVIVDTYHNAEDKEHKDVFLQVNDGTKVLDDPTKETKGGCMASGVRYNEKHASFSPSQNMSRIKVQYRENRVTISLDEGNDGVWRHCHEATVALPQGWTEHATLGLTATTGALANNHDVISLKIYDVFDDEGHTAHDVKSSQTKAHDPDAVQPYEDLDARLQQLARKYKMLLENFEHQFTALKESTENSVKKLKEQEERDQRQIAALESWIHNRVETRIDSTVDAVRDQAAEKLQETIHETTKKSGGWKTPFILFLLSLAGVITFTYKKYQELRKSHLL</sequence>
<organism evidence="9 10">
    <name type="scientific">Albugo candida</name>
    <dbReference type="NCBI Taxonomy" id="65357"/>
    <lineage>
        <taxon>Eukaryota</taxon>
        <taxon>Sar</taxon>
        <taxon>Stramenopiles</taxon>
        <taxon>Oomycota</taxon>
        <taxon>Peronosporomycetes</taxon>
        <taxon>Albuginales</taxon>
        <taxon>Albuginaceae</taxon>
        <taxon>Albugo</taxon>
    </lineage>
</organism>
<keyword evidence="2" id="KW-0812">Transmembrane</keyword>
<dbReference type="Proteomes" id="UP000053237">
    <property type="component" value="Unassembled WGS sequence"/>
</dbReference>
<comment type="caution">
    <text evidence="9">The sequence shown here is derived from an EMBL/GenBank/DDBJ whole genome shotgun (WGS) entry which is preliminary data.</text>
</comment>
<evidence type="ECO:0000256" key="4">
    <source>
        <dbReference type="ARBA" id="ARBA00022989"/>
    </source>
</evidence>
<evidence type="ECO:0000256" key="7">
    <source>
        <dbReference type="SAM" id="SignalP"/>
    </source>
</evidence>
<dbReference type="InterPro" id="IPR051136">
    <property type="entry name" value="Intracellular_Lectin-GPT"/>
</dbReference>
<evidence type="ECO:0000313" key="9">
    <source>
        <dbReference type="EMBL" id="CCI39331.1"/>
    </source>
</evidence>
<dbReference type="SUPFAM" id="SSF49899">
    <property type="entry name" value="Concanavalin A-like lectins/glucanases"/>
    <property type="match status" value="1"/>
</dbReference>
<dbReference type="STRING" id="65357.A0A024FXU4"/>
<feature type="domain" description="L-type lectin-like" evidence="8">
    <location>
        <begin position="22"/>
        <end position="258"/>
    </location>
</feature>
<dbReference type="GO" id="GO:0006888">
    <property type="term" value="P:endoplasmic reticulum to Golgi vesicle-mediated transport"/>
    <property type="evidence" value="ECO:0007669"/>
    <property type="project" value="TreeGrafter"/>
</dbReference>
<evidence type="ECO:0000256" key="2">
    <source>
        <dbReference type="ARBA" id="ARBA00022692"/>
    </source>
</evidence>
<dbReference type="GO" id="GO:0005537">
    <property type="term" value="F:D-mannose binding"/>
    <property type="evidence" value="ECO:0007669"/>
    <property type="project" value="TreeGrafter"/>
</dbReference>
<feature type="coiled-coil region" evidence="6">
    <location>
        <begin position="285"/>
        <end position="334"/>
    </location>
</feature>
<dbReference type="PANTHER" id="PTHR12223">
    <property type="entry name" value="VESICULAR MANNOSE-BINDING LECTIN"/>
    <property type="match status" value="1"/>
</dbReference>
<dbReference type="GO" id="GO:0000139">
    <property type="term" value="C:Golgi membrane"/>
    <property type="evidence" value="ECO:0007669"/>
    <property type="project" value="TreeGrafter"/>
</dbReference>
<gene>
    <name evidence="9" type="ORF">BN9_001140</name>
</gene>
<dbReference type="InterPro" id="IPR005052">
    <property type="entry name" value="Lectin_leg"/>
</dbReference>
<evidence type="ECO:0000256" key="3">
    <source>
        <dbReference type="ARBA" id="ARBA00022729"/>
    </source>
</evidence>
<keyword evidence="6" id="KW-0175">Coiled coil</keyword>
<protein>
    <recommendedName>
        <fullName evidence="8">L-type lectin-like domain-containing protein</fullName>
    </recommendedName>
</protein>
<dbReference type="AlphaFoldDB" id="A0A024FXU4"/>
<name>A0A024FXU4_9STRA</name>
<dbReference type="InterPro" id="IPR013320">
    <property type="entry name" value="ConA-like_dom_sf"/>
</dbReference>
<keyword evidence="10" id="KW-1185">Reference proteome</keyword>
<feature type="signal peptide" evidence="7">
    <location>
        <begin position="1"/>
        <end position="22"/>
    </location>
</feature>
<dbReference type="PROSITE" id="PS51328">
    <property type="entry name" value="L_LECTIN_LIKE"/>
    <property type="match status" value="1"/>
</dbReference>
<evidence type="ECO:0000256" key="6">
    <source>
        <dbReference type="SAM" id="Coils"/>
    </source>
</evidence>
<dbReference type="OrthoDB" id="270293at2759"/>
<keyword evidence="4" id="KW-1133">Transmembrane helix</keyword>
<dbReference type="GO" id="GO:0005789">
    <property type="term" value="C:endoplasmic reticulum membrane"/>
    <property type="evidence" value="ECO:0007669"/>
    <property type="project" value="TreeGrafter"/>
</dbReference>
<reference evidence="9 10" key="1">
    <citation type="submission" date="2012-05" db="EMBL/GenBank/DDBJ databases">
        <title>Recombination and specialization in a pathogen metapopulation.</title>
        <authorList>
            <person name="Gardiner A."/>
            <person name="Kemen E."/>
            <person name="Schultz-Larsen T."/>
            <person name="MacLean D."/>
            <person name="Van Oosterhout C."/>
            <person name="Jones J.D.G."/>
        </authorList>
    </citation>
    <scope>NUCLEOTIDE SEQUENCE [LARGE SCALE GENOMIC DNA]</scope>
    <source>
        <strain evidence="9 10">Ac Nc2</strain>
    </source>
</reference>
<dbReference type="EMBL" id="CAIX01000001">
    <property type="protein sequence ID" value="CCI39331.1"/>
    <property type="molecule type" value="Genomic_DNA"/>
</dbReference>
<accession>A0A024FXU4</accession>
<keyword evidence="5" id="KW-0472">Membrane</keyword>
<dbReference type="PANTHER" id="PTHR12223:SF28">
    <property type="entry name" value="LECTIN, MANNOSE BINDING 1 LIKE"/>
    <property type="match status" value="1"/>
</dbReference>
<evidence type="ECO:0000259" key="8">
    <source>
        <dbReference type="PROSITE" id="PS51328"/>
    </source>
</evidence>
<evidence type="ECO:0000256" key="5">
    <source>
        <dbReference type="ARBA" id="ARBA00023136"/>
    </source>
</evidence>